<reference evidence="3 4" key="1">
    <citation type="journal article" date="2011" name="J. Bacteriol.">
        <title>Complete genome sequence of Amycolicicoccus subflavus DQS3-9A1T, an actinomycete isolated from crude oil-polluted soil.</title>
        <authorList>
            <person name="Cai M."/>
            <person name="Chen W.M."/>
            <person name="Nie Y."/>
            <person name="Chi C.Q."/>
            <person name="Wang Y.N."/>
            <person name="Tang Y.Q."/>
            <person name="Li G.Y."/>
            <person name="Wu X.L."/>
        </authorList>
    </citation>
    <scope>NUCLEOTIDE SEQUENCE [LARGE SCALE GENOMIC DNA]</scope>
    <source>
        <strain evidence="4">DSM 45089 / DQS3-9A1</strain>
    </source>
</reference>
<feature type="signal peptide" evidence="2">
    <location>
        <begin position="1"/>
        <end position="25"/>
    </location>
</feature>
<dbReference type="HOGENOM" id="CLU_017917_0_0_11"/>
<dbReference type="Proteomes" id="UP000009235">
    <property type="component" value="Chromosome"/>
</dbReference>
<dbReference type="AlphaFoldDB" id="F6EPF3"/>
<evidence type="ECO:0000313" key="3">
    <source>
        <dbReference type="EMBL" id="AEF43002.1"/>
    </source>
</evidence>
<feature type="chain" id="PRO_5003333689" evidence="2">
    <location>
        <begin position="26"/>
        <end position="794"/>
    </location>
</feature>
<keyword evidence="1" id="KW-0812">Transmembrane</keyword>
<dbReference type="OrthoDB" id="3797035at2"/>
<sequence>MGRAGCAFLLALGLILTVTSGSAFGQPGADDARTAADPLTVAIDSVAPPVVTPNSSPTLVVTGTITNNSGSTISDAAVRLQRAAAVNESEGLRRTGELTEADYRIITPTVPVGASIDPGESARFTITFPYRSETGNALHIPAPGVYPLLVSTTATTSGGVGLRSDTARFLLPVIGLPRSVSEAPESDSANGAVSDAPVMPTVRRPLPITLLWPLAETPKIAPGGTGDGRNLRLLDDSLAGSLSAGGHLDEALTALEDAIGRNGESAAQLAESVCLAIDPDLLIAVDAMQPGYQVAVDPADPTGVTRPGAGAAAASEWLARLRQLSEDVCTVALPYGQVDLEALARLGNSDFTARALVTPSDILAAVLGTEPVRAVTLPESGLLSEQSAGMLADTTGGTALVASNQVALDSADQVRNSFARVSLPDAANPDRALTATLFDPATAGALAAVGGSPQVPSYVSGGSRDAAQAPRLQRMHDALGALVWPALAANGNGPDGPGPQSLMVVPPQNWRIDIAEGSAILQTVTQLFSAGLIVPAPLDGVTAAAARNNHPEGIVQYPQQNDSDRVSDDVLEPLSVTARELEQLRSALVTDPNLPLTPDAFLAPLWGDLLRALTSADRRVITPAGGTDHSSADAAARLRLDTVQNTLNFLHTQVTVLNPGGVYTLASGQSPLLLVARNDLPVPVQVRLQVSAPPGIEIADLGVEQLPPRSHRQLSIPTEVSHTRQFAVDIQLTTPDHHVLGEAIRISVRSTAYGQIMTILTACAGALLLALAGRRLWHRFRGQPDPADEGHERP</sequence>
<dbReference type="EMBL" id="CP002786">
    <property type="protein sequence ID" value="AEF43002.1"/>
    <property type="molecule type" value="Genomic_DNA"/>
</dbReference>
<evidence type="ECO:0000313" key="4">
    <source>
        <dbReference type="Proteomes" id="UP000009235"/>
    </source>
</evidence>
<dbReference type="STRING" id="443218.AS9A_4570"/>
<keyword evidence="2" id="KW-0732">Signal</keyword>
<accession>F6EPF3</accession>
<protein>
    <submittedName>
        <fullName evidence="3">Glycoprotein</fullName>
    </submittedName>
</protein>
<proteinExistence type="predicted"/>
<organism evidence="3 4">
    <name type="scientific">Hoyosella subflava (strain DSM 45089 / JCM 17490 / NBRC 109087 / DQS3-9A1)</name>
    <name type="common">Amycolicicoccus subflavus</name>
    <dbReference type="NCBI Taxonomy" id="443218"/>
    <lineage>
        <taxon>Bacteria</taxon>
        <taxon>Bacillati</taxon>
        <taxon>Actinomycetota</taxon>
        <taxon>Actinomycetes</taxon>
        <taxon>Mycobacteriales</taxon>
        <taxon>Hoyosellaceae</taxon>
        <taxon>Hoyosella</taxon>
    </lineage>
</organism>
<dbReference type="InterPro" id="IPR046112">
    <property type="entry name" value="DUF6049"/>
</dbReference>
<gene>
    <name evidence="3" type="ordered locus">AS9A_4570</name>
</gene>
<name>F6EPF3_HOYSD</name>
<dbReference type="KEGG" id="asd:AS9A_4570"/>
<feature type="transmembrane region" description="Helical" evidence="1">
    <location>
        <begin position="752"/>
        <end position="772"/>
    </location>
</feature>
<dbReference type="eggNOG" id="COG3170">
    <property type="taxonomic scope" value="Bacteria"/>
</dbReference>
<evidence type="ECO:0000256" key="1">
    <source>
        <dbReference type="SAM" id="Phobius"/>
    </source>
</evidence>
<keyword evidence="4" id="KW-1185">Reference proteome</keyword>
<evidence type="ECO:0000256" key="2">
    <source>
        <dbReference type="SAM" id="SignalP"/>
    </source>
</evidence>
<keyword evidence="1" id="KW-1133">Transmembrane helix</keyword>
<keyword evidence="1" id="KW-0472">Membrane</keyword>
<dbReference type="Pfam" id="PF19516">
    <property type="entry name" value="DUF6049"/>
    <property type="match status" value="1"/>
</dbReference>